<dbReference type="SUPFAM" id="SSF48452">
    <property type="entry name" value="TPR-like"/>
    <property type="match status" value="1"/>
</dbReference>
<reference evidence="2 3" key="1">
    <citation type="submission" date="2019-02" db="EMBL/GenBank/DDBJ databases">
        <title>Deep-cultivation of Planctomycetes and their phenomic and genomic characterization uncovers novel biology.</title>
        <authorList>
            <person name="Wiegand S."/>
            <person name="Jogler M."/>
            <person name="Boedeker C."/>
            <person name="Pinto D."/>
            <person name="Vollmers J."/>
            <person name="Rivas-Marin E."/>
            <person name="Kohn T."/>
            <person name="Peeters S.H."/>
            <person name="Heuer A."/>
            <person name="Rast P."/>
            <person name="Oberbeckmann S."/>
            <person name="Bunk B."/>
            <person name="Jeske O."/>
            <person name="Meyerdierks A."/>
            <person name="Storesund J.E."/>
            <person name="Kallscheuer N."/>
            <person name="Luecker S."/>
            <person name="Lage O.M."/>
            <person name="Pohl T."/>
            <person name="Merkel B.J."/>
            <person name="Hornburger P."/>
            <person name="Mueller R.-W."/>
            <person name="Bruemmer F."/>
            <person name="Labrenz M."/>
            <person name="Spormann A.M."/>
            <person name="Op den Camp H."/>
            <person name="Overmann J."/>
            <person name="Amann R."/>
            <person name="Jetten M.S.M."/>
            <person name="Mascher T."/>
            <person name="Medema M.H."/>
            <person name="Devos D.P."/>
            <person name="Kaster A.-K."/>
            <person name="Ovreas L."/>
            <person name="Rohde M."/>
            <person name="Galperin M.Y."/>
            <person name="Jogler C."/>
        </authorList>
    </citation>
    <scope>NUCLEOTIDE SEQUENCE [LARGE SCALE GENOMIC DNA]</scope>
    <source>
        <strain evidence="2 3">I41</strain>
    </source>
</reference>
<dbReference type="InterPro" id="IPR011990">
    <property type="entry name" value="TPR-like_helical_dom_sf"/>
</dbReference>
<dbReference type="KEGG" id="llh:I41_11630"/>
<dbReference type="InterPro" id="IPR000253">
    <property type="entry name" value="FHA_dom"/>
</dbReference>
<evidence type="ECO:0000313" key="3">
    <source>
        <dbReference type="Proteomes" id="UP000317909"/>
    </source>
</evidence>
<proteinExistence type="predicted"/>
<dbReference type="CDD" id="cd00060">
    <property type="entry name" value="FHA"/>
    <property type="match status" value="1"/>
</dbReference>
<gene>
    <name evidence="2" type="ORF">I41_11630</name>
</gene>
<dbReference type="InterPro" id="IPR008984">
    <property type="entry name" value="SMAD_FHA_dom_sf"/>
</dbReference>
<sequence length="479" mass="53452">MFPAWRFQLREARLAMADGRWDEAAEMLSSEKLREFLPAKRLSQELAGQLVTRARQRIENGNSQAGWKDLDRAARLGAVETALSDVRQDETRRRLQKAQNLLAQGDAAAARQALERMEHRRLGGVDRRTWQMIAQHLEHSDLRARRGDVTSAIESLEKAQRLLPGDAPENVRLGLQDRSAKLHDAAASIHQLDSQLHAALAASNWTEVLKTAESLLELAPQHSAARQARHRAWQVVGMEVTLPYKPNGLAAKTPWQRTPAAQRLAESTRQLARNGKVDTVINERTPGKRIVAWIDEVGAYMICMGDEIVLGQPAAEGGVDVPILADLSRRHAIVRREREAYVLTPLHKTAIDGRIVTEPTVLRDKSLITLGNGVELRFRKPHALSATAVLEIVSRHRTEPAVDAIVLMSESCILGPQSHSHIRCRDWTGDLVLFRRNDELMCRTQKQIEIEGQTCTGQAAVSGNCRIEGEEFALSLEEL</sequence>
<dbReference type="Gene3D" id="1.25.40.10">
    <property type="entry name" value="Tetratricopeptide repeat domain"/>
    <property type="match status" value="1"/>
</dbReference>
<evidence type="ECO:0000259" key="1">
    <source>
        <dbReference type="Pfam" id="PF00498"/>
    </source>
</evidence>
<protein>
    <recommendedName>
        <fullName evidence="1">FHA domain-containing protein</fullName>
    </recommendedName>
</protein>
<dbReference type="Pfam" id="PF00498">
    <property type="entry name" value="FHA"/>
    <property type="match status" value="1"/>
</dbReference>
<keyword evidence="3" id="KW-1185">Reference proteome</keyword>
<evidence type="ECO:0000313" key="2">
    <source>
        <dbReference type="EMBL" id="QDT71998.1"/>
    </source>
</evidence>
<name>A0A517TUG0_9BACT</name>
<dbReference type="Proteomes" id="UP000317909">
    <property type="component" value="Chromosome"/>
</dbReference>
<accession>A0A517TUG0</accession>
<dbReference type="EMBL" id="CP036339">
    <property type="protein sequence ID" value="QDT71998.1"/>
    <property type="molecule type" value="Genomic_DNA"/>
</dbReference>
<dbReference type="Gene3D" id="2.60.200.20">
    <property type="match status" value="1"/>
</dbReference>
<organism evidence="2 3">
    <name type="scientific">Lacipirellula limnantheis</name>
    <dbReference type="NCBI Taxonomy" id="2528024"/>
    <lineage>
        <taxon>Bacteria</taxon>
        <taxon>Pseudomonadati</taxon>
        <taxon>Planctomycetota</taxon>
        <taxon>Planctomycetia</taxon>
        <taxon>Pirellulales</taxon>
        <taxon>Lacipirellulaceae</taxon>
        <taxon>Lacipirellula</taxon>
    </lineage>
</organism>
<dbReference type="SUPFAM" id="SSF49879">
    <property type="entry name" value="SMAD/FHA domain"/>
    <property type="match status" value="1"/>
</dbReference>
<dbReference type="AlphaFoldDB" id="A0A517TUG0"/>
<feature type="domain" description="FHA" evidence="1">
    <location>
        <begin position="326"/>
        <end position="371"/>
    </location>
</feature>